<dbReference type="RefSeq" id="WP_145390111.1">
    <property type="nucleotide sequence ID" value="NZ_CP037423.1"/>
</dbReference>
<protein>
    <submittedName>
        <fullName evidence="1">Nitrogen regulatory protein P-II 2</fullName>
    </submittedName>
</protein>
<dbReference type="GO" id="GO:0030234">
    <property type="term" value="F:enzyme regulator activity"/>
    <property type="evidence" value="ECO:0007669"/>
    <property type="project" value="InterPro"/>
</dbReference>
<dbReference type="PROSITE" id="PS51343">
    <property type="entry name" value="PII_GLNB_DOM"/>
    <property type="match status" value="1"/>
</dbReference>
<dbReference type="Pfam" id="PF00543">
    <property type="entry name" value="P-II"/>
    <property type="match status" value="1"/>
</dbReference>
<dbReference type="Gene3D" id="3.30.70.120">
    <property type="match status" value="1"/>
</dbReference>
<dbReference type="InterPro" id="IPR002187">
    <property type="entry name" value="N-reg_PII"/>
</dbReference>
<accession>A0A518HYG0</accession>
<proteinExistence type="predicted"/>
<dbReference type="PANTHER" id="PTHR30115:SF11">
    <property type="entry name" value="NITROGEN REGULATORY PROTEIN P-II HOMOLOG"/>
    <property type="match status" value="1"/>
</dbReference>
<evidence type="ECO:0000313" key="1">
    <source>
        <dbReference type="EMBL" id="QDV45891.1"/>
    </source>
</evidence>
<dbReference type="SUPFAM" id="SSF54913">
    <property type="entry name" value="GlnB-like"/>
    <property type="match status" value="1"/>
</dbReference>
<dbReference type="PRINTS" id="PR00340">
    <property type="entry name" value="PIIGLNB"/>
</dbReference>
<sequence length="112" mass="11975">MKIVSAIINPLKLDAVRDALAEIGAKGATATEVKGYGHQRGHTEMYRGAVVDVKFNPKVKLEVAIEDALVDPVIEAICKVAKTGHIGAGKIFVTPLERVVRIRTDETGEAAL</sequence>
<dbReference type="KEGG" id="snep:Enr13x_57940"/>
<dbReference type="SMART" id="SM00938">
    <property type="entry name" value="P-II"/>
    <property type="match status" value="1"/>
</dbReference>
<dbReference type="GO" id="GO:0005829">
    <property type="term" value="C:cytosol"/>
    <property type="evidence" value="ECO:0007669"/>
    <property type="project" value="TreeGrafter"/>
</dbReference>
<gene>
    <name evidence="1" type="primary">glnK</name>
    <name evidence="1" type="ORF">Enr13x_57940</name>
</gene>
<dbReference type="GO" id="GO:0006808">
    <property type="term" value="P:regulation of nitrogen utilization"/>
    <property type="evidence" value="ECO:0007669"/>
    <property type="project" value="InterPro"/>
</dbReference>
<dbReference type="PANTHER" id="PTHR30115">
    <property type="entry name" value="NITROGEN REGULATORY PROTEIN P-II"/>
    <property type="match status" value="1"/>
</dbReference>
<dbReference type="EMBL" id="CP037423">
    <property type="protein sequence ID" value="QDV45891.1"/>
    <property type="molecule type" value="Genomic_DNA"/>
</dbReference>
<dbReference type="Proteomes" id="UP000319004">
    <property type="component" value="Chromosome"/>
</dbReference>
<organism evidence="1 2">
    <name type="scientific">Stieleria neptunia</name>
    <dbReference type="NCBI Taxonomy" id="2527979"/>
    <lineage>
        <taxon>Bacteria</taxon>
        <taxon>Pseudomonadati</taxon>
        <taxon>Planctomycetota</taxon>
        <taxon>Planctomycetia</taxon>
        <taxon>Pirellulales</taxon>
        <taxon>Pirellulaceae</taxon>
        <taxon>Stieleria</taxon>
    </lineage>
</organism>
<dbReference type="OrthoDB" id="9802729at2"/>
<dbReference type="GO" id="GO:0005524">
    <property type="term" value="F:ATP binding"/>
    <property type="evidence" value="ECO:0007669"/>
    <property type="project" value="TreeGrafter"/>
</dbReference>
<name>A0A518HYG0_9BACT</name>
<dbReference type="AlphaFoldDB" id="A0A518HYG0"/>
<dbReference type="InterPro" id="IPR015867">
    <property type="entry name" value="N-reg_PII/ATP_PRibTrfase_C"/>
</dbReference>
<keyword evidence="2" id="KW-1185">Reference proteome</keyword>
<dbReference type="InterPro" id="IPR011322">
    <property type="entry name" value="N-reg_PII-like_a/b"/>
</dbReference>
<evidence type="ECO:0000313" key="2">
    <source>
        <dbReference type="Proteomes" id="UP000319004"/>
    </source>
</evidence>
<reference evidence="1 2" key="1">
    <citation type="submission" date="2019-03" db="EMBL/GenBank/DDBJ databases">
        <title>Deep-cultivation of Planctomycetes and their phenomic and genomic characterization uncovers novel biology.</title>
        <authorList>
            <person name="Wiegand S."/>
            <person name="Jogler M."/>
            <person name="Boedeker C."/>
            <person name="Pinto D."/>
            <person name="Vollmers J."/>
            <person name="Rivas-Marin E."/>
            <person name="Kohn T."/>
            <person name="Peeters S.H."/>
            <person name="Heuer A."/>
            <person name="Rast P."/>
            <person name="Oberbeckmann S."/>
            <person name="Bunk B."/>
            <person name="Jeske O."/>
            <person name="Meyerdierks A."/>
            <person name="Storesund J.E."/>
            <person name="Kallscheuer N."/>
            <person name="Luecker S."/>
            <person name="Lage O.M."/>
            <person name="Pohl T."/>
            <person name="Merkel B.J."/>
            <person name="Hornburger P."/>
            <person name="Mueller R.-W."/>
            <person name="Bruemmer F."/>
            <person name="Labrenz M."/>
            <person name="Spormann A.M."/>
            <person name="Op den Camp H."/>
            <person name="Overmann J."/>
            <person name="Amann R."/>
            <person name="Jetten M.S.M."/>
            <person name="Mascher T."/>
            <person name="Medema M.H."/>
            <person name="Devos D.P."/>
            <person name="Kaster A.-K."/>
            <person name="Ovreas L."/>
            <person name="Rohde M."/>
            <person name="Galperin M.Y."/>
            <person name="Jogler C."/>
        </authorList>
    </citation>
    <scope>NUCLEOTIDE SEQUENCE [LARGE SCALE GENOMIC DNA]</scope>
    <source>
        <strain evidence="1 2">Enr13</strain>
    </source>
</reference>